<dbReference type="OrthoDB" id="26153at2759"/>
<accession>A0A0A1U8P5</accession>
<name>A0A0A1U8P5_ENTIV</name>
<gene>
    <name evidence="1" type="ORF">EIN_150940</name>
</gene>
<dbReference type="GeneID" id="14890275"/>
<evidence type="ECO:0000313" key="1">
    <source>
        <dbReference type="EMBL" id="ELP91217.1"/>
    </source>
</evidence>
<organism evidence="1 2">
    <name type="scientific">Entamoeba invadens IP1</name>
    <dbReference type="NCBI Taxonomy" id="370355"/>
    <lineage>
        <taxon>Eukaryota</taxon>
        <taxon>Amoebozoa</taxon>
        <taxon>Evosea</taxon>
        <taxon>Archamoebae</taxon>
        <taxon>Mastigamoebida</taxon>
        <taxon>Entamoebidae</taxon>
        <taxon>Entamoeba</taxon>
    </lineage>
</organism>
<dbReference type="KEGG" id="eiv:EIN_150940"/>
<reference evidence="1 2" key="1">
    <citation type="submission" date="2012-10" db="EMBL/GenBank/DDBJ databases">
        <authorList>
            <person name="Zafar N."/>
            <person name="Inman J."/>
            <person name="Hall N."/>
            <person name="Lorenzi H."/>
            <person name="Caler E."/>
        </authorList>
    </citation>
    <scope>NUCLEOTIDE SEQUENCE [LARGE SCALE GENOMIC DNA]</scope>
    <source>
        <strain evidence="1 2">IP1</strain>
    </source>
</reference>
<dbReference type="VEuPathDB" id="AmoebaDB:EIN_150940"/>
<dbReference type="OMA" id="CTIVDQN"/>
<dbReference type="RefSeq" id="XP_004257988.1">
    <property type="nucleotide sequence ID" value="XM_004257940.1"/>
</dbReference>
<sequence length="2567" mass="298966">MESEDYFKQLRAEVTEPFSEAKLKPTPETKKEADADSEKFAKLLDRIEMKFFTQKDIPPDFNGFFFTLVYNAIRALSDSILRDQNFRNECIERLFNFLNRTYQPDFLVNVLILANNLFEKGQERVELIAVNLIDEFLMKNVEEFKKILKTEQKADAFLSNLNQLIMGKLWQYVSPDFNQKIVNQQFFYEYVSRPCKADVLTEIAKLLLNFTDERNDLLRGNVFADLLYNTMLALDDPLPVQTMTNLRIRIQLYKAFYKFAAVYIRAYKMSPDKAKEVKRMHEKFLLLMNDSFIYPRELLFDNMNTQIDVNVLLESAKDILKNIDCQPNSRLIVVFNRALEIVAKVNMQSLTTLKIISMYKTSWEIAPSHRLGIHNLIHPMRFIKQVFDNICQNKNVLMEVKKQSELTLRCYRLATQHLTTIIQLITILPNPMESIKHFFWNTTSRNTPRIIENVFEFLKLMVDLLPTVVETFQQPASGNEEEMEKLLFDFFKQCIHNTIMVVSCDDKQCLSFGINNSPTPEPMKKILMRIQANNRPENDKQIDVIKKSVRYLMKRVIELPTNNALKVLSLYDEFLVFLDKYVMEVTFSTFLEMMENTDKIEDVAIMFKRICMKIKSFIDPVISNQVALGSSFDIADYQQTLTLIVGKCFKQMVKYLTEDDEIDVEPYVNILEGCYLLYPLEVVSCLGEKTVEVFSKIYLNNPFSEIPFYYLSKYISSLSDPNEIYNLPNPLLRIAEMCIKLPLHMNKLLSFLYISLPIASTVICCKKVSESFRSTAHRYLNIVCSICPPAVLYKFIPSVDNLKKALAEMIGSNTVMDFPKHDNIQTKPPSMYIEEPFKTSLISALASLAVLPHDTTPKIQKPVLYNLELKGSPITFDLFPFCEEYLAMIKKQPENVKNMIAGLKSMIKHQPHPALFTLYFATLNVKIIDEKMDEIDIYDIRISMKREMKMMFEGFVNFLEDVETLEDEKGFTAVCDDVLNLVSETGGLEPNREGLVYFVSLIGKHEQGLSFDLHAVEFILKYSLKYTDWLSVESHIVVRYLFDVTQRMYHNRTINRILDSLLSPTSLDSIIQTIDDSLPRWLHDLFVSVITSDSPEGVPYIIEFFKRNSQHPEISLLLSFDIDPTNYNFNDIFGYQLSILEFMVDKFKTHQAFKSKVDTILKIKIPRQYIIRLETLMLKCCDQQRFTQFVRECTQSKDVNISSHFCAVLEKLFETNPTMVEEELNKIDLLNIGRYRHTNLFSFILRKGKGQLKDKVQQIVSESIEQVSTDIVNKVPVHKFVSQLDDFFVHKYNAEGICGVITELKGMYEYRHILCIIQSLKRVLNLNPQQSVATIMAEQDSAPKILYLLATMPDLDIFPLVFQHLLGDPNSLWKKDNGPIALLRFFVKFSQRKQMPDDMNNAIINLSYNTTKPSDEVVIDYTKILLNISRYQMNNPELLRQILVTLETSEQEKFQFVMLHFIKNFPTDVKNVFLTMRAINEAVEGRWRLLVYAMQFIVVPLIRTHTKEFNGNVMDELRKMLMVVPNTPNVTIFDEVQGTQLHVFIEAVSISQEFLEPLRSVILENNSSPTSLHNACLKLHAQLLVYKPGCGLFLDKLLEELLELPINEIYFNSISIGNIEIETIQHFFESNSEEQQNICKIILRHINSTYQENVLPFTFPVKYFYVFYQQRRLFVPTILRSIEHFEERREMIKCIDLSELIMNWERFRVNEKMHPLSDTPVLVSIMEKCANQEHDNDSLFQPCYKVVVNNFKIQAQNMLGSKPKTLVNQTKHNMKRLTDCIDSILTIWGSEAKKPLMSYNELTEYDPSVDKSLIKEFLIACARADPPILYEEGKKFLYEATQEHEEEYVPLVKGYLVDPRFDNEMNNLLTNRFIPYDCFACVKEFVERKKIKATAVVGKVSEKYVAYLKQITGNDASMCQTPLCERLKSILEILIGIDTDEARRQIMVLGRELFDKLAESKTQLSGEEKLVTQYMDVLSKCGKREEMVLKAMSKYFTNAERNVVETQRIDFLEMMIAEDDMVLSVRSVGMENPSTATRYVEKFVKRLKGTDLMSLFVEIVNNKIPNEYHTEKWVGVFVSVLLKKLEPDNFLGDIVLTNLKLAERLFVAIVMNVSSNQEIVKTLKLIYNKRRDKNEVIMLEVMCENNVSVGDLCLYDSDAMKFYGKGIKFLTENFVKYQKPELVSQLYTFLVNNPVEKYKLLAPMMKNQRLKYCMEQFPTHAESLHNITKDLLTEMQANNDEEYRYAAELKIDLALMLNLYRPLMKYGEAAIKMAQTEEEKRRINDLMSTCLFNLPEEGEKEYTNGNPCLQCVYQMCQKLTMERADRTNFNSEFSQLLVRLVEVLETNIRNCDLDNQFMVEDICTMAVILKELIETQFFMLFYNANANLNQTLDKTATYSILFCRDLNTKELYVVRQYALTHHKKTFEYLSNKKTSSAAYNALIQKFEKLEILNQIEFARYHRRMHLFSPAITILEDVNKKLEKKQGGEKQGLEKQNEEINNLFIRVLLEMALNADALERPLQMVKIMQTTYDNYIHPVIESNANTKNNEEINMFFQIMKVLHYPTID</sequence>
<evidence type="ECO:0000313" key="2">
    <source>
        <dbReference type="Proteomes" id="UP000014680"/>
    </source>
</evidence>
<dbReference type="Proteomes" id="UP000014680">
    <property type="component" value="Unassembled WGS sequence"/>
</dbReference>
<protein>
    <submittedName>
        <fullName evidence="1">Uncharacterized protein</fullName>
    </submittedName>
</protein>
<keyword evidence="2" id="KW-1185">Reference proteome</keyword>
<proteinExistence type="predicted"/>
<dbReference type="EMBL" id="KB206474">
    <property type="protein sequence ID" value="ELP91217.1"/>
    <property type="molecule type" value="Genomic_DNA"/>
</dbReference>